<reference evidence="1 2" key="1">
    <citation type="journal article" date="2018" name="PLoS ONE">
        <title>The draft genome of Kipferlia bialata reveals reductive genome evolution in fornicate parasites.</title>
        <authorList>
            <person name="Tanifuji G."/>
            <person name="Takabayashi S."/>
            <person name="Kume K."/>
            <person name="Takagi M."/>
            <person name="Nakayama T."/>
            <person name="Kamikawa R."/>
            <person name="Inagaki Y."/>
            <person name="Hashimoto T."/>
        </authorList>
    </citation>
    <scope>NUCLEOTIDE SEQUENCE [LARGE SCALE GENOMIC DNA]</scope>
    <source>
        <strain evidence="1">NY0173</strain>
    </source>
</reference>
<evidence type="ECO:0000313" key="2">
    <source>
        <dbReference type="Proteomes" id="UP000265618"/>
    </source>
</evidence>
<keyword evidence="2" id="KW-1185">Reference proteome</keyword>
<comment type="caution">
    <text evidence="1">The sequence shown here is derived from an EMBL/GenBank/DDBJ whole genome shotgun (WGS) entry which is preliminary data.</text>
</comment>
<dbReference type="Proteomes" id="UP000265618">
    <property type="component" value="Unassembled WGS sequence"/>
</dbReference>
<dbReference type="EMBL" id="BDIP01007167">
    <property type="protein sequence ID" value="GCA64414.1"/>
    <property type="molecule type" value="Genomic_DNA"/>
</dbReference>
<dbReference type="AlphaFoldDB" id="A0A391NT00"/>
<proteinExistence type="predicted"/>
<evidence type="ECO:0000313" key="1">
    <source>
        <dbReference type="EMBL" id="GCA64414.1"/>
    </source>
</evidence>
<sequence length="199" mass="22183">MPPVIPLQFTPVEDDVTDVRHQKVPMAVGEGEMMMVSKDGEICMVTLEEEGETLHLRCKGLDVEPATFFSGIVKVGRKVYIPKGTVCSFLNVRVPGQYMKIPFAEGVFFGVGALAINVPLPGDPSKVLMHSRLSEEKPFQMVTFDTVTNTFTEHPNSSGNFPPKSRRDIDVPRVGDWAVVRNNIHLIHTDRMFEESTHS</sequence>
<gene>
    <name evidence="1" type="ORF">KIPB_014207</name>
</gene>
<organism evidence="1 2">
    <name type="scientific">Kipferlia bialata</name>
    <dbReference type="NCBI Taxonomy" id="797122"/>
    <lineage>
        <taxon>Eukaryota</taxon>
        <taxon>Metamonada</taxon>
        <taxon>Carpediemonas-like organisms</taxon>
        <taxon>Kipferlia</taxon>
    </lineage>
</organism>
<accession>A0A391NT00</accession>
<feature type="non-terminal residue" evidence="1">
    <location>
        <position position="199"/>
    </location>
</feature>
<name>A0A391NT00_9EUKA</name>
<protein>
    <submittedName>
        <fullName evidence="1">Uncharacterized protein</fullName>
    </submittedName>
</protein>